<dbReference type="EMBL" id="JAGGLB010000002">
    <property type="protein sequence ID" value="MBP1989393.1"/>
    <property type="molecule type" value="Genomic_DNA"/>
</dbReference>
<sequence length="42" mass="4786">MTEEQVVRVGPERTATISQLVRERRTIRKFADDPTSETGLIV</sequence>
<evidence type="ECO:0000313" key="2">
    <source>
        <dbReference type="Proteomes" id="UP001519287"/>
    </source>
</evidence>
<comment type="caution">
    <text evidence="1">The sequence shown here is derived from an EMBL/GenBank/DDBJ whole genome shotgun (WGS) entry which is preliminary data.</text>
</comment>
<gene>
    <name evidence="1" type="ORF">J2Z66_000988</name>
</gene>
<dbReference type="Proteomes" id="UP001519287">
    <property type="component" value="Unassembled WGS sequence"/>
</dbReference>
<name>A0ABS4IPA4_9BACL</name>
<organism evidence="1 2">
    <name type="scientific">Paenibacillus eucommiae</name>
    <dbReference type="NCBI Taxonomy" id="1355755"/>
    <lineage>
        <taxon>Bacteria</taxon>
        <taxon>Bacillati</taxon>
        <taxon>Bacillota</taxon>
        <taxon>Bacilli</taxon>
        <taxon>Bacillales</taxon>
        <taxon>Paenibacillaceae</taxon>
        <taxon>Paenibacillus</taxon>
    </lineage>
</organism>
<keyword evidence="2" id="KW-1185">Reference proteome</keyword>
<evidence type="ECO:0008006" key="3">
    <source>
        <dbReference type="Google" id="ProtNLM"/>
    </source>
</evidence>
<proteinExistence type="predicted"/>
<dbReference type="RefSeq" id="WP_281068789.1">
    <property type="nucleotide sequence ID" value="NZ_JAGGLB010000002.1"/>
</dbReference>
<protein>
    <recommendedName>
        <fullName evidence="3">Nitroreductase</fullName>
    </recommendedName>
</protein>
<evidence type="ECO:0000313" key="1">
    <source>
        <dbReference type="EMBL" id="MBP1989393.1"/>
    </source>
</evidence>
<reference evidence="1 2" key="1">
    <citation type="submission" date="2021-03" db="EMBL/GenBank/DDBJ databases">
        <title>Genomic Encyclopedia of Type Strains, Phase IV (KMG-IV): sequencing the most valuable type-strain genomes for metagenomic binning, comparative biology and taxonomic classification.</title>
        <authorList>
            <person name="Goeker M."/>
        </authorList>
    </citation>
    <scope>NUCLEOTIDE SEQUENCE [LARGE SCALE GENOMIC DNA]</scope>
    <source>
        <strain evidence="1 2">DSM 26048</strain>
    </source>
</reference>
<accession>A0ABS4IPA4</accession>